<dbReference type="PANTHER" id="PTHR42751">
    <property type="entry name" value="SODIUM/HYDROGEN EXCHANGER FAMILY/TRKA DOMAIN PROTEIN"/>
    <property type="match status" value="1"/>
</dbReference>
<dbReference type="Gene3D" id="3.40.50.720">
    <property type="entry name" value="NAD(P)-binding Rossmann-like Domain"/>
    <property type="match status" value="1"/>
</dbReference>
<evidence type="ECO:0000256" key="3">
    <source>
        <dbReference type="ARBA" id="ARBA00022448"/>
    </source>
</evidence>
<feature type="transmembrane region" description="Helical" evidence="7">
    <location>
        <begin position="219"/>
        <end position="252"/>
    </location>
</feature>
<comment type="caution">
    <text evidence="10">The sequence shown here is derived from an EMBL/GenBank/DDBJ whole genome shotgun (WGS) entry which is preliminary data.</text>
</comment>
<dbReference type="Pfam" id="PF02254">
    <property type="entry name" value="TrkA_N"/>
    <property type="match status" value="1"/>
</dbReference>
<dbReference type="Gene3D" id="1.20.1530.20">
    <property type="match status" value="1"/>
</dbReference>
<keyword evidence="4 7" id="KW-0812">Transmembrane</keyword>
<evidence type="ECO:0000256" key="5">
    <source>
        <dbReference type="ARBA" id="ARBA00022989"/>
    </source>
</evidence>
<dbReference type="Proteomes" id="UP001273136">
    <property type="component" value="Unassembled WGS sequence"/>
</dbReference>
<feature type="transmembrane region" description="Helical" evidence="7">
    <location>
        <begin position="56"/>
        <end position="74"/>
    </location>
</feature>
<keyword evidence="6 7" id="KW-0472">Membrane</keyword>
<dbReference type="GO" id="GO:1902600">
    <property type="term" value="P:proton transmembrane transport"/>
    <property type="evidence" value="ECO:0007669"/>
    <property type="project" value="InterPro"/>
</dbReference>
<dbReference type="InterPro" id="IPR006037">
    <property type="entry name" value="RCK_C"/>
</dbReference>
<dbReference type="Pfam" id="PF00999">
    <property type="entry name" value="Na_H_Exchanger"/>
    <property type="match status" value="1"/>
</dbReference>
<evidence type="ECO:0000256" key="6">
    <source>
        <dbReference type="ARBA" id="ARBA00023136"/>
    </source>
</evidence>
<feature type="transmembrane region" description="Helical" evidence="7">
    <location>
        <begin position="148"/>
        <end position="171"/>
    </location>
</feature>
<dbReference type="SUPFAM" id="SSF51735">
    <property type="entry name" value="NAD(P)-binding Rossmann-fold domains"/>
    <property type="match status" value="1"/>
</dbReference>
<dbReference type="InterPro" id="IPR038770">
    <property type="entry name" value="Na+/solute_symporter_sf"/>
</dbReference>
<feature type="transmembrane region" description="Helical" evidence="7">
    <location>
        <begin position="183"/>
        <end position="207"/>
    </location>
</feature>
<dbReference type="GO" id="GO:0008324">
    <property type="term" value="F:monoatomic cation transmembrane transporter activity"/>
    <property type="evidence" value="ECO:0007669"/>
    <property type="project" value="InterPro"/>
</dbReference>
<dbReference type="EMBL" id="JAWDKA010000003">
    <property type="protein sequence ID" value="MDV0441392.1"/>
    <property type="molecule type" value="Genomic_DNA"/>
</dbReference>
<dbReference type="PANTHER" id="PTHR42751:SF3">
    <property type="entry name" value="SODIUM_GLUTAMATE SYMPORTER"/>
    <property type="match status" value="1"/>
</dbReference>
<feature type="transmembrane region" description="Helical" evidence="7">
    <location>
        <begin position="356"/>
        <end position="375"/>
    </location>
</feature>
<sequence>MDAQSELIMSVVVVLACAIAVLFVGRRLRMPFIIGYFITGIIVGPAGLGLVTEEQVSLLAELGVILLMFTIGLEMSLKSLLSMKKIVLVGGTLQLVLTTAAVWAVMVAVGFDSNVAIFIGFLVAHSSTAVIMNLYQNSGEVDTKHGRIALGLLIFQDLNVIPMMLMVPILAGTSETDLVGSLLNFGMGMVILAIVLVGAIFLVPKFLTRVALTRSKELFIISIVAICFGIAWLMSLNGVSLALGAFLAGIAISESDYSHEVIGQILPFRDLLTSFFFVSIGMMLNLQYVMEHLLLIIVLAVVLMFGKTLINIVSVRAIGITGAAAILSAIGLSQIGEFSFILGSTGLSSGILTQDVYQVFLAITIVTMAITPFAVNAGPAIAKRLVKPKVPGGNIFEEEGEGDNCEIKPKEHVIVVGYGLAGQYVSKALKRVEIPYLILELNAETVNREKKRGERIVYGDATRDSILEYAGVMKARSIVITIPDMEAIKAIVTTVRRMNPHINIITRSRFISETQELYRLGADEVIVDEREAALQIFRRILANEQVPQQDQDLYVKQIRNDLYDQYIDVGSHGDKTEKSGSWFDAIHLRAIRTEEKDSMNRNSIEQIRVGDNCDVAGKRLSDVHLRADHGISVIAVRRGEDSNDAVVAPDGNTVLEAGDTAVVIGDRKAITDILPLFTEKTEKEE</sequence>
<feature type="transmembrane region" description="Helical" evidence="7">
    <location>
        <begin position="115"/>
        <end position="136"/>
    </location>
</feature>
<comment type="subcellular location">
    <subcellularLocation>
        <location evidence="1">Membrane</location>
        <topology evidence="1">Multi-pass membrane protein</topology>
    </subcellularLocation>
</comment>
<keyword evidence="11" id="KW-1185">Reference proteome</keyword>
<dbReference type="GO" id="GO:0016020">
    <property type="term" value="C:membrane"/>
    <property type="evidence" value="ECO:0007669"/>
    <property type="project" value="UniProtKB-SubCell"/>
</dbReference>
<evidence type="ECO:0000256" key="2">
    <source>
        <dbReference type="ARBA" id="ARBA00005551"/>
    </source>
</evidence>
<evidence type="ECO:0000313" key="10">
    <source>
        <dbReference type="EMBL" id="MDV0441392.1"/>
    </source>
</evidence>
<evidence type="ECO:0000259" key="8">
    <source>
        <dbReference type="PROSITE" id="PS51201"/>
    </source>
</evidence>
<dbReference type="GO" id="GO:0015297">
    <property type="term" value="F:antiporter activity"/>
    <property type="evidence" value="ECO:0007669"/>
    <property type="project" value="InterPro"/>
</dbReference>
<dbReference type="PROSITE" id="PS51201">
    <property type="entry name" value="RCK_N"/>
    <property type="match status" value="1"/>
</dbReference>
<protein>
    <submittedName>
        <fullName evidence="10">Glutathione-regulated potassium-efflux system protein KefB</fullName>
    </submittedName>
</protein>
<keyword evidence="3" id="KW-0813">Transport</keyword>
<feature type="domain" description="RCK N-terminal" evidence="8">
    <location>
        <begin position="410"/>
        <end position="527"/>
    </location>
</feature>
<proteinExistence type="inferred from homology"/>
<feature type="domain" description="RCK C-terminal" evidence="9">
    <location>
        <begin position="592"/>
        <end position="679"/>
    </location>
</feature>
<dbReference type="PROSITE" id="PS51202">
    <property type="entry name" value="RCK_C"/>
    <property type="match status" value="1"/>
</dbReference>
<evidence type="ECO:0000313" key="11">
    <source>
        <dbReference type="Proteomes" id="UP001273136"/>
    </source>
</evidence>
<evidence type="ECO:0000256" key="7">
    <source>
        <dbReference type="SAM" id="Phobius"/>
    </source>
</evidence>
<dbReference type="InterPro" id="IPR036721">
    <property type="entry name" value="RCK_C_sf"/>
</dbReference>
<dbReference type="SUPFAM" id="SSF116726">
    <property type="entry name" value="TrkA C-terminal domain-like"/>
    <property type="match status" value="1"/>
</dbReference>
<name>A0AAE4S942_9EURY</name>
<dbReference type="InterPro" id="IPR036291">
    <property type="entry name" value="NAD(P)-bd_dom_sf"/>
</dbReference>
<evidence type="ECO:0000256" key="4">
    <source>
        <dbReference type="ARBA" id="ARBA00022692"/>
    </source>
</evidence>
<evidence type="ECO:0000256" key="1">
    <source>
        <dbReference type="ARBA" id="ARBA00004141"/>
    </source>
</evidence>
<feature type="transmembrane region" description="Helical" evidence="7">
    <location>
        <begin position="32"/>
        <end position="50"/>
    </location>
</feature>
<feature type="transmembrane region" description="Helical" evidence="7">
    <location>
        <begin position="86"/>
        <end position="109"/>
    </location>
</feature>
<dbReference type="Pfam" id="PF02080">
    <property type="entry name" value="TrkA_C"/>
    <property type="match status" value="1"/>
</dbReference>
<organism evidence="10 11">
    <name type="scientific">Methanorbis furvi</name>
    <dbReference type="NCBI Taxonomy" id="3028299"/>
    <lineage>
        <taxon>Archaea</taxon>
        <taxon>Methanobacteriati</taxon>
        <taxon>Methanobacteriota</taxon>
        <taxon>Stenosarchaea group</taxon>
        <taxon>Methanomicrobia</taxon>
        <taxon>Methanomicrobiales</taxon>
        <taxon>Methanocorpusculaceae</taxon>
        <taxon>Methanorbis</taxon>
    </lineage>
</organism>
<dbReference type="InterPro" id="IPR003148">
    <property type="entry name" value="RCK_N"/>
</dbReference>
<dbReference type="InterPro" id="IPR006153">
    <property type="entry name" value="Cation/H_exchanger_TM"/>
</dbReference>
<dbReference type="AlphaFoldDB" id="A0AAE4S942"/>
<keyword evidence="5 7" id="KW-1133">Transmembrane helix</keyword>
<feature type="transmembrane region" description="Helical" evidence="7">
    <location>
        <begin position="272"/>
        <end position="305"/>
    </location>
</feature>
<feature type="transmembrane region" description="Helical" evidence="7">
    <location>
        <begin position="6"/>
        <end position="25"/>
    </location>
</feature>
<evidence type="ECO:0000259" key="9">
    <source>
        <dbReference type="PROSITE" id="PS51202"/>
    </source>
</evidence>
<accession>A0AAE4S942</accession>
<dbReference type="Gene3D" id="3.30.70.1450">
    <property type="entry name" value="Regulator of K+ conductance, C-terminal domain"/>
    <property type="match status" value="1"/>
</dbReference>
<dbReference type="RefSeq" id="WP_338093792.1">
    <property type="nucleotide sequence ID" value="NZ_JAWDKA010000003.1"/>
</dbReference>
<comment type="similarity">
    <text evidence="2">Belongs to the monovalent cation:proton antiporter 2 (CPA2) transporter (TC 2.A.37) family.</text>
</comment>
<gene>
    <name evidence="10" type="primary">kefB_2</name>
    <name evidence="10" type="ORF">McpAg1_05780</name>
</gene>
<reference evidence="10" key="1">
    <citation type="submission" date="2023-06" db="EMBL/GenBank/DDBJ databases">
        <title>Genome sequence of Methancorpusculaceae sp. Ag1.</title>
        <authorList>
            <person name="Protasov E."/>
            <person name="Platt K."/>
            <person name="Poehlein A."/>
            <person name="Daniel R."/>
            <person name="Brune A."/>
        </authorList>
    </citation>
    <scope>NUCLEOTIDE SEQUENCE</scope>
    <source>
        <strain evidence="10">Ag1</strain>
    </source>
</reference>
<dbReference type="GO" id="GO:0006813">
    <property type="term" value="P:potassium ion transport"/>
    <property type="evidence" value="ECO:0007669"/>
    <property type="project" value="InterPro"/>
</dbReference>